<dbReference type="SUPFAM" id="SSF53167">
    <property type="entry name" value="Purine and uridine phosphorylases"/>
    <property type="match status" value="1"/>
</dbReference>
<protein>
    <submittedName>
        <fullName evidence="2">Uncharacterized protein</fullName>
    </submittedName>
</protein>
<name>A0A4S8KHK1_MUSBA</name>
<organism evidence="2 3">
    <name type="scientific">Musa balbisiana</name>
    <name type="common">Banana</name>
    <dbReference type="NCBI Taxonomy" id="52838"/>
    <lineage>
        <taxon>Eukaryota</taxon>
        <taxon>Viridiplantae</taxon>
        <taxon>Streptophyta</taxon>
        <taxon>Embryophyta</taxon>
        <taxon>Tracheophyta</taxon>
        <taxon>Spermatophyta</taxon>
        <taxon>Magnoliopsida</taxon>
        <taxon>Liliopsida</taxon>
        <taxon>Zingiberales</taxon>
        <taxon>Musaceae</taxon>
        <taxon>Musa</taxon>
    </lineage>
</organism>
<dbReference type="GO" id="GO:0009116">
    <property type="term" value="P:nucleoside metabolic process"/>
    <property type="evidence" value="ECO:0007669"/>
    <property type="project" value="InterPro"/>
</dbReference>
<dbReference type="STRING" id="52838.A0A4S8KHK1"/>
<dbReference type="GO" id="GO:0003824">
    <property type="term" value="F:catalytic activity"/>
    <property type="evidence" value="ECO:0007669"/>
    <property type="project" value="InterPro"/>
</dbReference>
<feature type="region of interest" description="Disordered" evidence="1">
    <location>
        <begin position="61"/>
        <end position="90"/>
    </location>
</feature>
<dbReference type="Proteomes" id="UP000317650">
    <property type="component" value="Chromosome 4"/>
</dbReference>
<evidence type="ECO:0000256" key="1">
    <source>
        <dbReference type="SAM" id="MobiDB-lite"/>
    </source>
</evidence>
<dbReference type="InterPro" id="IPR035994">
    <property type="entry name" value="Nucleoside_phosphorylase_sf"/>
</dbReference>
<reference evidence="2 3" key="1">
    <citation type="journal article" date="2019" name="Nat. Plants">
        <title>Genome sequencing of Musa balbisiana reveals subgenome evolution and function divergence in polyploid bananas.</title>
        <authorList>
            <person name="Yao X."/>
        </authorList>
    </citation>
    <scope>NUCLEOTIDE SEQUENCE [LARGE SCALE GENOMIC DNA]</scope>
    <source>
        <strain evidence="3">cv. DH-PKW</strain>
        <tissue evidence="2">Leaves</tissue>
    </source>
</reference>
<evidence type="ECO:0000313" key="3">
    <source>
        <dbReference type="Proteomes" id="UP000317650"/>
    </source>
</evidence>
<evidence type="ECO:0000313" key="2">
    <source>
        <dbReference type="EMBL" id="THU74866.1"/>
    </source>
</evidence>
<dbReference type="Gene3D" id="3.40.50.1580">
    <property type="entry name" value="Nucleoside phosphorylase domain"/>
    <property type="match status" value="1"/>
</dbReference>
<gene>
    <name evidence="2" type="ORF">C4D60_Mb04t37920</name>
</gene>
<dbReference type="EMBL" id="PYDT01000001">
    <property type="protein sequence ID" value="THU74866.1"/>
    <property type="molecule type" value="Genomic_DNA"/>
</dbReference>
<dbReference type="PANTHER" id="PTHR21234:SF42">
    <property type="entry name" value="PHOSPHORYLASE SUPERFAMILY PROTEIN"/>
    <property type="match status" value="1"/>
</dbReference>
<sequence length="90" mass="9789">MVMTGSGMLLLNPCEVKGVVHCGIAGNANPDLQIGDVTIPQHWSQTGLWYWQVDRQHCSTSSVSSKEKSSGNTLNSVEYQPEETFPLGIP</sequence>
<keyword evidence="3" id="KW-1185">Reference proteome</keyword>
<accession>A0A4S8KHK1</accession>
<comment type="caution">
    <text evidence="2">The sequence shown here is derived from an EMBL/GenBank/DDBJ whole genome shotgun (WGS) entry which is preliminary data.</text>
</comment>
<dbReference type="AlphaFoldDB" id="A0A4S8KHK1"/>
<dbReference type="PANTHER" id="PTHR21234">
    <property type="entry name" value="PURINE NUCLEOSIDE PHOSPHORYLASE"/>
    <property type="match status" value="1"/>
</dbReference>
<proteinExistence type="predicted"/>